<dbReference type="InterPro" id="IPR016194">
    <property type="entry name" value="SPOC-like_C_dom_sf"/>
</dbReference>
<evidence type="ECO:0000256" key="2">
    <source>
        <dbReference type="HAMAP-Rule" id="MF_01875"/>
    </source>
</evidence>
<accession>A0A1G6DK78</accession>
<dbReference type="SMART" id="SM00559">
    <property type="entry name" value="Ku78"/>
    <property type="match status" value="1"/>
</dbReference>
<dbReference type="GO" id="GO:0006310">
    <property type="term" value="P:DNA recombination"/>
    <property type="evidence" value="ECO:0007669"/>
    <property type="project" value="UniProtKB-KW"/>
</dbReference>
<dbReference type="HAMAP" id="MF_01875">
    <property type="entry name" value="Prokaryotic_Ku"/>
    <property type="match status" value="1"/>
</dbReference>
<organism evidence="4 5">
    <name type="scientific">Desulfonatronum thiosulfatophilum</name>
    <dbReference type="NCBI Taxonomy" id="617002"/>
    <lineage>
        <taxon>Bacteria</taxon>
        <taxon>Pseudomonadati</taxon>
        <taxon>Thermodesulfobacteriota</taxon>
        <taxon>Desulfovibrionia</taxon>
        <taxon>Desulfovibrionales</taxon>
        <taxon>Desulfonatronaceae</taxon>
        <taxon>Desulfonatronum</taxon>
    </lineage>
</organism>
<dbReference type="RefSeq" id="WP_092121487.1">
    <property type="nucleotide sequence ID" value="NZ_FMXO01000012.1"/>
</dbReference>
<dbReference type="Pfam" id="PF02735">
    <property type="entry name" value="Ku"/>
    <property type="match status" value="1"/>
</dbReference>
<comment type="similarity">
    <text evidence="2">Belongs to the prokaryotic Ku family.</text>
</comment>
<dbReference type="GO" id="GO:0006303">
    <property type="term" value="P:double-strand break repair via nonhomologous end joining"/>
    <property type="evidence" value="ECO:0007669"/>
    <property type="project" value="UniProtKB-UniRule"/>
</dbReference>
<dbReference type="SUPFAM" id="SSF100939">
    <property type="entry name" value="SPOC domain-like"/>
    <property type="match status" value="1"/>
</dbReference>
<dbReference type="STRING" id="617002.SAMN05660653_02221"/>
<name>A0A1G6DK78_9BACT</name>
<evidence type="ECO:0000256" key="1">
    <source>
        <dbReference type="ARBA" id="ARBA00023125"/>
    </source>
</evidence>
<protein>
    <recommendedName>
        <fullName evidence="2">Non-homologous end joining protein Ku</fullName>
    </recommendedName>
</protein>
<dbReference type="PIRSF" id="PIRSF006493">
    <property type="entry name" value="Prok_Ku"/>
    <property type="match status" value="1"/>
</dbReference>
<sequence length="263" mass="29865">MTGTARSIWKGVIRFGGISVPVKLFSAVQDNRVHFRLLHEPDLTPVEQRMVDPRTGKTVPTEEIRRGLEVETGEIVMVTPEELEELVPDASRDIEVTRYVPRGRINSQWYDRPYYLGPDGGGEDYHALAAALAGEHREGIVHWTMRKKRYVGSLHGEDGRLKLVTLRFADEVVDAEAIPRPEGRAFEPLELRMAEQLINALAGDFNPAEYHDEYRQRVLELIQVKAAGNVFKFEKPKQRRPKIASLADTLEQSLSQVEKRKSA</sequence>
<keyword evidence="5" id="KW-1185">Reference proteome</keyword>
<keyword evidence="2" id="KW-0233">DNA recombination</keyword>
<keyword evidence="1 2" id="KW-0238">DNA-binding</keyword>
<dbReference type="Gene3D" id="2.40.290.10">
    <property type="match status" value="1"/>
</dbReference>
<dbReference type="InterPro" id="IPR009187">
    <property type="entry name" value="Prok_Ku"/>
</dbReference>
<dbReference type="EMBL" id="FMXO01000012">
    <property type="protein sequence ID" value="SDB45542.1"/>
    <property type="molecule type" value="Genomic_DNA"/>
</dbReference>
<keyword evidence="2" id="KW-0227">DNA damage</keyword>
<gene>
    <name evidence="2" type="primary">ku</name>
    <name evidence="4" type="ORF">SAMN05660653_02221</name>
</gene>
<dbReference type="InterPro" id="IPR006164">
    <property type="entry name" value="DNA_bd_Ku70/Ku80"/>
</dbReference>
<reference evidence="4 5" key="1">
    <citation type="submission" date="2016-10" db="EMBL/GenBank/DDBJ databases">
        <authorList>
            <person name="de Groot N.N."/>
        </authorList>
    </citation>
    <scope>NUCLEOTIDE SEQUENCE [LARGE SCALE GENOMIC DNA]</scope>
    <source>
        <strain evidence="4 5">ASO4-2</strain>
    </source>
</reference>
<dbReference type="Proteomes" id="UP000198771">
    <property type="component" value="Unassembled WGS sequence"/>
</dbReference>
<comment type="function">
    <text evidence="2">With LigD forms a non-homologous end joining (NHEJ) DNA repair enzyme, which repairs dsDNA breaks with reduced fidelity. Binds linear dsDNA with 5'- and 3'- overhangs but not closed circular dsDNA nor ssDNA. Recruits and stimulates the ligase activity of LigD.</text>
</comment>
<dbReference type="NCBIfam" id="TIGR02772">
    <property type="entry name" value="Ku_bact"/>
    <property type="match status" value="1"/>
</dbReference>
<evidence type="ECO:0000313" key="5">
    <source>
        <dbReference type="Proteomes" id="UP000198771"/>
    </source>
</evidence>
<comment type="subunit">
    <text evidence="2">Homodimer. Interacts with LigD.</text>
</comment>
<feature type="domain" description="Ku" evidence="3">
    <location>
        <begin position="56"/>
        <end position="183"/>
    </location>
</feature>
<evidence type="ECO:0000313" key="4">
    <source>
        <dbReference type="EMBL" id="SDB45542.1"/>
    </source>
</evidence>
<dbReference type="AlphaFoldDB" id="A0A1G6DK78"/>
<dbReference type="PANTHER" id="PTHR41251:SF1">
    <property type="entry name" value="NON-HOMOLOGOUS END JOINING PROTEIN KU"/>
    <property type="match status" value="1"/>
</dbReference>
<keyword evidence="2" id="KW-0234">DNA repair</keyword>
<evidence type="ECO:0000259" key="3">
    <source>
        <dbReference type="SMART" id="SM00559"/>
    </source>
</evidence>
<dbReference type="OrthoDB" id="9795084at2"/>
<dbReference type="PANTHER" id="PTHR41251">
    <property type="entry name" value="NON-HOMOLOGOUS END JOINING PROTEIN KU"/>
    <property type="match status" value="1"/>
</dbReference>
<dbReference type="GO" id="GO:0003690">
    <property type="term" value="F:double-stranded DNA binding"/>
    <property type="evidence" value="ECO:0007669"/>
    <property type="project" value="UniProtKB-UniRule"/>
</dbReference>
<proteinExistence type="inferred from homology"/>